<proteinExistence type="inferred from homology"/>
<dbReference type="NCBIfam" id="NF001237">
    <property type="entry name" value="PRK00207.1"/>
    <property type="match status" value="1"/>
</dbReference>
<evidence type="ECO:0000256" key="2">
    <source>
        <dbReference type="ARBA" id="ARBA00007067"/>
    </source>
</evidence>
<comment type="similarity">
    <text evidence="2">Belongs to the DsrE/TusD family.</text>
</comment>
<dbReference type="FunFam" id="3.40.1260.10:FF:000001">
    <property type="entry name" value="Sulfurtransferase TusD"/>
    <property type="match status" value="1"/>
</dbReference>
<dbReference type="PANTHER" id="PTHR34874">
    <property type="entry name" value="PROTEIN YCHN"/>
    <property type="match status" value="1"/>
</dbReference>
<dbReference type="PANTHER" id="PTHR34874:SF3">
    <property type="entry name" value="SULFURTRANSFERASE TUSD"/>
    <property type="match status" value="1"/>
</dbReference>
<reference evidence="5 6" key="1">
    <citation type="submission" date="2018-06" db="EMBL/GenBank/DDBJ databases">
        <authorList>
            <consortium name="Pathogen Informatics"/>
            <person name="Doyle S."/>
        </authorList>
    </citation>
    <scope>NUCLEOTIDE SEQUENCE [LARGE SCALE GENOMIC DNA]</scope>
    <source>
        <strain evidence="5 6">NCTC10801</strain>
    </source>
</reference>
<dbReference type="GO" id="GO:0002143">
    <property type="term" value="P:tRNA wobble position uridine thiolation"/>
    <property type="evidence" value="ECO:0007669"/>
    <property type="project" value="TreeGrafter"/>
</dbReference>
<dbReference type="InterPro" id="IPR017463">
    <property type="entry name" value="Sulphur_relay_TusD/DsrE"/>
</dbReference>
<dbReference type="SUPFAM" id="SSF75169">
    <property type="entry name" value="DsrEFH-like"/>
    <property type="match status" value="1"/>
</dbReference>
<dbReference type="Proteomes" id="UP000254649">
    <property type="component" value="Unassembled WGS sequence"/>
</dbReference>
<dbReference type="Gene3D" id="3.40.1260.10">
    <property type="entry name" value="DsrEFH-like"/>
    <property type="match status" value="1"/>
</dbReference>
<evidence type="ECO:0000256" key="4">
    <source>
        <dbReference type="ARBA" id="ARBA00022679"/>
    </source>
</evidence>
<evidence type="ECO:0000313" key="6">
    <source>
        <dbReference type="Proteomes" id="UP000254649"/>
    </source>
</evidence>
<comment type="subcellular location">
    <subcellularLocation>
        <location evidence="1">Cytoplasm</location>
    </subcellularLocation>
</comment>
<evidence type="ECO:0000256" key="3">
    <source>
        <dbReference type="ARBA" id="ARBA00022490"/>
    </source>
</evidence>
<dbReference type="NCBIfam" id="TIGR03012">
    <property type="entry name" value="sulf_tusD_dsrE"/>
    <property type="match status" value="1"/>
</dbReference>
<keyword evidence="6" id="KW-1185">Reference proteome</keyword>
<gene>
    <name evidence="5" type="primary">tusD</name>
    <name evidence="5" type="ORF">NCTC10801_00078</name>
</gene>
<dbReference type="OrthoDB" id="9787483at2"/>
<accession>A0A380TLC7</accession>
<name>A0A380TLC7_9PAST</name>
<dbReference type="GO" id="GO:0097163">
    <property type="term" value="F:sulfur carrier activity"/>
    <property type="evidence" value="ECO:0007669"/>
    <property type="project" value="TreeGrafter"/>
</dbReference>
<dbReference type="InterPro" id="IPR027396">
    <property type="entry name" value="DsrEFH-like"/>
</dbReference>
<dbReference type="EC" id="2.8.1.-" evidence="5"/>
<keyword evidence="3" id="KW-0963">Cytoplasm</keyword>
<organism evidence="5 6">
    <name type="scientific">[Actinobacillus] rossii</name>
    <dbReference type="NCBI Taxonomy" id="123820"/>
    <lineage>
        <taxon>Bacteria</taxon>
        <taxon>Pseudomonadati</taxon>
        <taxon>Pseudomonadota</taxon>
        <taxon>Gammaproteobacteria</taxon>
        <taxon>Pasteurellales</taxon>
        <taxon>Pasteurellaceae</taxon>
    </lineage>
</organism>
<dbReference type="GO" id="GO:1990228">
    <property type="term" value="C:sulfurtransferase complex"/>
    <property type="evidence" value="ECO:0007669"/>
    <property type="project" value="TreeGrafter"/>
</dbReference>
<evidence type="ECO:0000313" key="5">
    <source>
        <dbReference type="EMBL" id="SUT87184.1"/>
    </source>
</evidence>
<keyword evidence="4 5" id="KW-0808">Transferase</keyword>
<dbReference type="InterPro" id="IPR003787">
    <property type="entry name" value="Sulphur_relay_DsrE/F-like"/>
</dbReference>
<dbReference type="EMBL" id="UFRQ01000003">
    <property type="protein sequence ID" value="SUT87184.1"/>
    <property type="molecule type" value="Genomic_DNA"/>
</dbReference>
<dbReference type="Pfam" id="PF02635">
    <property type="entry name" value="DsrE"/>
    <property type="match status" value="1"/>
</dbReference>
<dbReference type="GO" id="GO:0016783">
    <property type="term" value="F:sulfurtransferase activity"/>
    <property type="evidence" value="ECO:0007669"/>
    <property type="project" value="InterPro"/>
</dbReference>
<sequence length="126" mass="13887">MRYVLAVKQPVYGAQGAFAAYQFAQQLIAQGNEINQIFFFQDGVSNGNGFVYPANDEFNLVKAWQKLSQTYNIPLHLCVAASQRRGIVDKLTALSPEQTNLADSFIIAGLGEFIKATLQADRVVTL</sequence>
<dbReference type="AlphaFoldDB" id="A0A380TLC7"/>
<evidence type="ECO:0000256" key="1">
    <source>
        <dbReference type="ARBA" id="ARBA00004496"/>
    </source>
</evidence>
<protein>
    <submittedName>
        <fullName evidence="5">Sulfur transfer complex subunit TusD</fullName>
        <ecNumber evidence="5">2.8.1.-</ecNumber>
    </submittedName>
</protein>